<accession>A0A7Z0WGY1</accession>
<keyword evidence="3" id="KW-1185">Reference proteome</keyword>
<evidence type="ECO:0008006" key="4">
    <source>
        <dbReference type="Google" id="ProtNLM"/>
    </source>
</evidence>
<protein>
    <recommendedName>
        <fullName evidence="4">Secreted protein</fullName>
    </recommendedName>
</protein>
<gene>
    <name evidence="2" type="ORF">BLA60_29220</name>
</gene>
<comment type="caution">
    <text evidence="2">The sequence shown here is derived from an EMBL/GenBank/DDBJ whole genome shotgun (WGS) entry which is preliminary data.</text>
</comment>
<organism evidence="2 3">
    <name type="scientific">Actinophytocola xinjiangensis</name>
    <dbReference type="NCBI Taxonomy" id="485602"/>
    <lineage>
        <taxon>Bacteria</taxon>
        <taxon>Bacillati</taxon>
        <taxon>Actinomycetota</taxon>
        <taxon>Actinomycetes</taxon>
        <taxon>Pseudonocardiales</taxon>
        <taxon>Pseudonocardiaceae</taxon>
    </lineage>
</organism>
<dbReference type="OrthoDB" id="3431749at2"/>
<feature type="signal peptide" evidence="1">
    <location>
        <begin position="1"/>
        <end position="27"/>
    </location>
</feature>
<feature type="chain" id="PRO_5030990195" description="Secreted protein" evidence="1">
    <location>
        <begin position="28"/>
        <end position="131"/>
    </location>
</feature>
<name>A0A7Z0WGY1_9PSEU</name>
<dbReference type="EMBL" id="MSIF01000018">
    <property type="protein sequence ID" value="OLF06947.1"/>
    <property type="molecule type" value="Genomic_DNA"/>
</dbReference>
<evidence type="ECO:0000313" key="3">
    <source>
        <dbReference type="Proteomes" id="UP000185696"/>
    </source>
</evidence>
<reference evidence="2 3" key="1">
    <citation type="submission" date="2016-12" db="EMBL/GenBank/DDBJ databases">
        <title>The draft genome sequence of Actinophytocola xinjiangensis.</title>
        <authorList>
            <person name="Wang W."/>
            <person name="Yuan L."/>
        </authorList>
    </citation>
    <scope>NUCLEOTIDE SEQUENCE [LARGE SCALE GENOMIC DNA]</scope>
    <source>
        <strain evidence="2 3">CGMCC 4.4663</strain>
    </source>
</reference>
<evidence type="ECO:0000313" key="2">
    <source>
        <dbReference type="EMBL" id="OLF06947.1"/>
    </source>
</evidence>
<dbReference type="Proteomes" id="UP000185696">
    <property type="component" value="Unassembled WGS sequence"/>
</dbReference>
<keyword evidence="1" id="KW-0732">Signal</keyword>
<sequence length="131" mass="13999">MRTKLRVTAASLGALLTLTLMPGTATASVSNWYSNPGNCTNVRTVAENTSGTRYVQLRRGTCGGVSYVWGRANDNRVVSFGVYTNSPWKLIATDKTQNGSGNTHYTKGYRAQVGKTYVADAGSGFATSYSP</sequence>
<proteinExistence type="predicted"/>
<dbReference type="RefSeq" id="WP_075136248.1">
    <property type="nucleotide sequence ID" value="NZ_MSIF01000018.1"/>
</dbReference>
<evidence type="ECO:0000256" key="1">
    <source>
        <dbReference type="SAM" id="SignalP"/>
    </source>
</evidence>
<dbReference type="AlphaFoldDB" id="A0A7Z0WGY1"/>